<gene>
    <name evidence="3" type="ORF">HNQ96_003867</name>
</gene>
<dbReference type="Gene3D" id="3.40.50.720">
    <property type="entry name" value="NAD(P)-binding Rossmann-like Domain"/>
    <property type="match status" value="1"/>
</dbReference>
<accession>A0A8E1WHH0</accession>
<dbReference type="Proteomes" id="UP000532373">
    <property type="component" value="Unassembled WGS sequence"/>
</dbReference>
<dbReference type="SUPFAM" id="SSF51735">
    <property type="entry name" value="NAD(P)-binding Rossmann-fold domains"/>
    <property type="match status" value="1"/>
</dbReference>
<protein>
    <recommendedName>
        <fullName evidence="2">Pyrroline-5-carboxylate reductase catalytic N-terminal domain-containing protein</fullName>
    </recommendedName>
</protein>
<organism evidence="3 4">
    <name type="scientific">Aminobacter carboxidus</name>
    <dbReference type="NCBI Taxonomy" id="376165"/>
    <lineage>
        <taxon>Bacteria</taxon>
        <taxon>Pseudomonadati</taxon>
        <taxon>Pseudomonadota</taxon>
        <taxon>Alphaproteobacteria</taxon>
        <taxon>Hyphomicrobiales</taxon>
        <taxon>Phyllobacteriaceae</taxon>
        <taxon>Aminobacter</taxon>
    </lineage>
</organism>
<evidence type="ECO:0000256" key="1">
    <source>
        <dbReference type="ARBA" id="ARBA00023002"/>
    </source>
</evidence>
<feature type="domain" description="Pyrroline-5-carboxylate reductase catalytic N-terminal" evidence="2">
    <location>
        <begin position="28"/>
        <end position="119"/>
    </location>
</feature>
<evidence type="ECO:0000313" key="3">
    <source>
        <dbReference type="EMBL" id="MBB6467984.1"/>
    </source>
</evidence>
<dbReference type="InterPro" id="IPR036291">
    <property type="entry name" value="NAD(P)-bd_dom_sf"/>
</dbReference>
<sequence>MAIESHSTDWMELAMKAQFINQALAADIGILGTGRMGTRLAAMFARAGRSVILGSRDEARAAEVVRKIGVPGIVAGNYRDAAEAQAVLPAVFIRDGLLDILKTYRSSLDNKLLIDINNPFNDDYSDFLTPWDTSGAEELQKAVPNARIVGAFKNVYWAVFDDPLFFDSPSDVFLVGDDPAAKQQFLRLKEGTPFRYLDAGPLINARTIERMTMITGELGRSLGFYPRMNWRLLG</sequence>
<evidence type="ECO:0000259" key="2">
    <source>
        <dbReference type="Pfam" id="PF03807"/>
    </source>
</evidence>
<name>A0A8E1WHH0_9HYPH</name>
<keyword evidence="1" id="KW-0560">Oxidoreductase</keyword>
<dbReference type="EMBL" id="JACHGI010000007">
    <property type="protein sequence ID" value="MBB6467984.1"/>
    <property type="molecule type" value="Genomic_DNA"/>
</dbReference>
<reference evidence="3 4" key="1">
    <citation type="submission" date="2020-08" db="EMBL/GenBank/DDBJ databases">
        <title>Genomic Encyclopedia of Type Strains, Phase IV (KMG-IV): sequencing the most valuable type-strain genomes for metagenomic binning, comparative biology and taxonomic classification.</title>
        <authorList>
            <person name="Goeker M."/>
        </authorList>
    </citation>
    <scope>NUCLEOTIDE SEQUENCE [LARGE SCALE GENOMIC DNA]</scope>
    <source>
        <strain evidence="3 4">DSM 17454</strain>
    </source>
</reference>
<evidence type="ECO:0000313" key="4">
    <source>
        <dbReference type="Proteomes" id="UP000532373"/>
    </source>
</evidence>
<dbReference type="InterPro" id="IPR051267">
    <property type="entry name" value="STEAP_metalloreductase"/>
</dbReference>
<comment type="caution">
    <text evidence="3">The sequence shown here is derived from an EMBL/GenBank/DDBJ whole genome shotgun (WGS) entry which is preliminary data.</text>
</comment>
<dbReference type="GO" id="GO:0016491">
    <property type="term" value="F:oxidoreductase activity"/>
    <property type="evidence" value="ECO:0007669"/>
    <property type="project" value="UniProtKB-KW"/>
</dbReference>
<dbReference type="InterPro" id="IPR028939">
    <property type="entry name" value="P5C_Rdtase_cat_N"/>
</dbReference>
<dbReference type="RefSeq" id="WP_210322362.1">
    <property type="nucleotide sequence ID" value="NZ_JACHGI010000007.1"/>
</dbReference>
<dbReference type="PANTHER" id="PTHR14239">
    <property type="entry name" value="DUDULIN-RELATED"/>
    <property type="match status" value="1"/>
</dbReference>
<dbReference type="Pfam" id="PF03807">
    <property type="entry name" value="F420_oxidored"/>
    <property type="match status" value="1"/>
</dbReference>
<dbReference type="AlphaFoldDB" id="A0A8E1WHH0"/>
<proteinExistence type="predicted"/>